<dbReference type="EMBL" id="SEKV01000840">
    <property type="protein sequence ID" value="TFY53321.1"/>
    <property type="molecule type" value="Genomic_DNA"/>
</dbReference>
<evidence type="ECO:0000259" key="8">
    <source>
        <dbReference type="PROSITE" id="PS51352"/>
    </source>
</evidence>
<dbReference type="Gene3D" id="3.40.30.10">
    <property type="entry name" value="Glutaredoxin"/>
    <property type="match status" value="3"/>
</dbReference>
<accession>A0A4Y9XW01</accession>
<evidence type="ECO:0000256" key="3">
    <source>
        <dbReference type="ARBA" id="ARBA00022989"/>
    </source>
</evidence>
<sequence length="595" mass="65890">MRLANLLRLPSSLLLASLTLAIAALPVSSDEVELLVLTPDDFDKTVASGVWFVEHFSPYCGHCRNFMPTWKNIVQEIANMSDPGIHLAQVNCAVHGDLCKANGVDGYPQMNLYRDGKFVETYREARSHELVTSYLSKHAEPTSLPALPETTEAPVVTAVSAPEPQLKVQEHREAYKSAVPAKDLNPDGKVLVLDDKTFQSAVDEGHLFVKFYAPWCGHCKKLAPIWAQLAEQLQHKLTIAEVNCEAYDSLCRAEGVPGFPQLVYYGGKDAGKVEYTSGRKLDQLKAFAEKVSGPPIQELYYEDLSARIAEYPAMYLLLHPYSDKDIVSDVVEAAQALFGSPPVFTSASPQLFEHFNVQSDSAVVLALKDHDAIPAAVYRLPATRSANDKDALVNWLLKNRLPTSMELDSDTFQDVMNAPHKPLVVLAAAPAAELQATAAEVQRIARQWRNAKSGAGVTFVWMDAGKWGKWLKSMYGVKPDNGPQVVVADHSRLVYYDVDQYGEKIQLTTTSVFSAVQGAQAATIAYKHSENIVERLARYLNNKLTSIESFVLLYPWRTLSFIVLGILVVFFIARRILSSDFEAGHGAYRKSDRLD</sequence>
<keyword evidence="4 6" id="KW-0472">Membrane</keyword>
<proteinExistence type="predicted"/>
<comment type="function">
    <text evidence="5">Probable disulfide isomerase, which participates in the folding of proteins containing disulfide bonds. May act as a dithiol oxidase. Acts as a regulator of endoplasmic reticulum-mitochondria contact sites via its ability to regulate redox signals.</text>
</comment>
<evidence type="ECO:0000313" key="10">
    <source>
        <dbReference type="Proteomes" id="UP000298390"/>
    </source>
</evidence>
<dbReference type="CDD" id="cd02961">
    <property type="entry name" value="PDI_a_family"/>
    <property type="match status" value="2"/>
</dbReference>
<dbReference type="InterPro" id="IPR017937">
    <property type="entry name" value="Thioredoxin_CS"/>
</dbReference>
<dbReference type="InterPro" id="IPR036249">
    <property type="entry name" value="Thioredoxin-like_sf"/>
</dbReference>
<reference evidence="9 10" key="1">
    <citation type="submission" date="2019-01" db="EMBL/GenBank/DDBJ databases">
        <title>Genome sequencing of the rare red list fungi Fomitopsis rosea.</title>
        <authorList>
            <person name="Buettner E."/>
            <person name="Kellner H."/>
        </authorList>
    </citation>
    <scope>NUCLEOTIDE SEQUENCE [LARGE SCALE GENOMIC DNA]</scope>
    <source>
        <strain evidence="9 10">DSM 105464</strain>
    </source>
</reference>
<feature type="domain" description="Thioredoxin" evidence="8">
    <location>
        <begin position="14"/>
        <end position="140"/>
    </location>
</feature>
<evidence type="ECO:0000256" key="1">
    <source>
        <dbReference type="ARBA" id="ARBA00004389"/>
    </source>
</evidence>
<evidence type="ECO:0000256" key="2">
    <source>
        <dbReference type="ARBA" id="ARBA00022692"/>
    </source>
</evidence>
<keyword evidence="3 6" id="KW-1133">Transmembrane helix</keyword>
<feature type="chain" id="PRO_5021284750" description="Thioredoxin domain-containing protein" evidence="7">
    <location>
        <begin position="30"/>
        <end position="595"/>
    </location>
</feature>
<dbReference type="PANTHER" id="PTHR46426">
    <property type="entry name" value="PROTEIN DISULFIDE-ISOMERASE TMX3"/>
    <property type="match status" value="1"/>
</dbReference>
<feature type="transmembrane region" description="Helical" evidence="6">
    <location>
        <begin position="554"/>
        <end position="573"/>
    </location>
</feature>
<feature type="domain" description="Thioredoxin" evidence="8">
    <location>
        <begin position="147"/>
        <end position="293"/>
    </location>
</feature>
<organism evidence="9 10">
    <name type="scientific">Rhodofomes roseus</name>
    <dbReference type="NCBI Taxonomy" id="34475"/>
    <lineage>
        <taxon>Eukaryota</taxon>
        <taxon>Fungi</taxon>
        <taxon>Dikarya</taxon>
        <taxon>Basidiomycota</taxon>
        <taxon>Agaricomycotina</taxon>
        <taxon>Agaricomycetes</taxon>
        <taxon>Polyporales</taxon>
        <taxon>Rhodofomes</taxon>
    </lineage>
</organism>
<dbReference type="AlphaFoldDB" id="A0A4Y9XW01"/>
<name>A0A4Y9XW01_9APHY</name>
<feature type="signal peptide" evidence="7">
    <location>
        <begin position="1"/>
        <end position="29"/>
    </location>
</feature>
<dbReference type="SUPFAM" id="SSF52833">
    <property type="entry name" value="Thioredoxin-like"/>
    <property type="match status" value="3"/>
</dbReference>
<protein>
    <recommendedName>
        <fullName evidence="8">Thioredoxin domain-containing protein</fullName>
    </recommendedName>
</protein>
<evidence type="ECO:0000313" key="9">
    <source>
        <dbReference type="EMBL" id="TFY53321.1"/>
    </source>
</evidence>
<comment type="caution">
    <text evidence="9">The sequence shown here is derived from an EMBL/GenBank/DDBJ whole genome shotgun (WGS) entry which is preliminary data.</text>
</comment>
<dbReference type="STRING" id="34475.A0A4Y9XW01"/>
<dbReference type="Proteomes" id="UP000298390">
    <property type="component" value="Unassembled WGS sequence"/>
</dbReference>
<dbReference type="Pfam" id="PF00085">
    <property type="entry name" value="Thioredoxin"/>
    <property type="match status" value="2"/>
</dbReference>
<dbReference type="InterPro" id="IPR013766">
    <property type="entry name" value="Thioredoxin_domain"/>
</dbReference>
<keyword evidence="2 6" id="KW-0812">Transmembrane</keyword>
<evidence type="ECO:0000256" key="6">
    <source>
        <dbReference type="SAM" id="Phobius"/>
    </source>
</evidence>
<keyword evidence="7" id="KW-0732">Signal</keyword>
<dbReference type="PROSITE" id="PS00194">
    <property type="entry name" value="THIOREDOXIN_1"/>
    <property type="match status" value="1"/>
</dbReference>
<evidence type="ECO:0000256" key="4">
    <source>
        <dbReference type="ARBA" id="ARBA00023136"/>
    </source>
</evidence>
<dbReference type="Pfam" id="PF13848">
    <property type="entry name" value="Thioredoxin_6"/>
    <property type="match status" value="1"/>
</dbReference>
<gene>
    <name evidence="9" type="ORF">EVJ58_g9515</name>
</gene>
<evidence type="ECO:0000256" key="5">
    <source>
        <dbReference type="ARBA" id="ARBA00045246"/>
    </source>
</evidence>
<evidence type="ECO:0000256" key="7">
    <source>
        <dbReference type="SAM" id="SignalP"/>
    </source>
</evidence>
<dbReference type="PANTHER" id="PTHR46426:SF1">
    <property type="entry name" value="PROTEIN DISULFIDE-ISOMERASE TMX3"/>
    <property type="match status" value="1"/>
</dbReference>
<comment type="subcellular location">
    <subcellularLocation>
        <location evidence="1">Endoplasmic reticulum membrane</location>
        <topology evidence="1">Single-pass membrane protein</topology>
    </subcellularLocation>
</comment>
<dbReference type="InterPro" id="IPR052250">
    <property type="entry name" value="PDI_TMX3"/>
</dbReference>
<dbReference type="GO" id="GO:0005789">
    <property type="term" value="C:endoplasmic reticulum membrane"/>
    <property type="evidence" value="ECO:0007669"/>
    <property type="project" value="UniProtKB-SubCell"/>
</dbReference>
<dbReference type="PROSITE" id="PS51352">
    <property type="entry name" value="THIOREDOXIN_2"/>
    <property type="match status" value="2"/>
</dbReference>